<proteinExistence type="predicted"/>
<dbReference type="Gene3D" id="3.90.930.50">
    <property type="match status" value="1"/>
</dbReference>
<dbReference type="EMBL" id="FUZV01000001">
    <property type="protein sequence ID" value="SKC47047.1"/>
    <property type="molecule type" value="Genomic_DNA"/>
</dbReference>
<keyword evidence="4" id="KW-1185">Reference proteome</keyword>
<dbReference type="InterPro" id="IPR044922">
    <property type="entry name" value="DUF2063_N_sf"/>
</dbReference>
<evidence type="ECO:0000259" key="2">
    <source>
        <dbReference type="Pfam" id="PF22106"/>
    </source>
</evidence>
<evidence type="ECO:0000313" key="3">
    <source>
        <dbReference type="EMBL" id="SKC47047.1"/>
    </source>
</evidence>
<accession>A0A1T5J677</accession>
<dbReference type="RefSeq" id="WP_079722950.1">
    <property type="nucleotide sequence ID" value="NZ_BMCL01000003.1"/>
</dbReference>
<dbReference type="InterPro" id="IPR018640">
    <property type="entry name" value="DUF2063"/>
</dbReference>
<protein>
    <recommendedName>
        <fullName evidence="5">DNA-binding domain-containing protein</fullName>
    </recommendedName>
</protein>
<reference evidence="3 4" key="1">
    <citation type="submission" date="2017-02" db="EMBL/GenBank/DDBJ databases">
        <authorList>
            <person name="Peterson S.W."/>
        </authorList>
    </citation>
    <scope>NUCLEOTIDE SEQUENCE [LARGE SCALE GENOMIC DNA]</scope>
    <source>
        <strain evidence="3 4">P15</strain>
    </source>
</reference>
<sequence>MAEDLRAQQFAFSRHLRDPATHPAPVGIESRRMAVYRDLFFNNIHGLLSGNFPVMRKTLGEDGWCDLVRAFYAEHRSHTPLFPELAREFIRYLQQREGEARGDPPWLAELAHYEWVELALQIADDALPQHHPDGDLMTGVPIVSPLAWALAYTWPVPQIGPAYQPDSAPAEPTLLLVRRDADYVIHFARLSPLVFRLWERLAPGQATGLAALQALADEAGVPADAAFLAQGAAMLERMREEGSLLGTGPL</sequence>
<dbReference type="AlphaFoldDB" id="A0A1T5J677"/>
<dbReference type="Pfam" id="PF09836">
    <property type="entry name" value="DUF2063"/>
    <property type="match status" value="1"/>
</dbReference>
<feature type="domain" description="Putative DNA-binding" evidence="1">
    <location>
        <begin position="8"/>
        <end position="93"/>
    </location>
</feature>
<gene>
    <name evidence="3" type="ORF">SAMN06296058_0562</name>
</gene>
<dbReference type="Pfam" id="PF22106">
    <property type="entry name" value="NGO1945_C"/>
    <property type="match status" value="1"/>
</dbReference>
<evidence type="ECO:0008006" key="5">
    <source>
        <dbReference type="Google" id="ProtNLM"/>
    </source>
</evidence>
<dbReference type="InterPro" id="IPR054098">
    <property type="entry name" value="NGO1945-like_C"/>
</dbReference>
<dbReference type="OrthoDB" id="4146344at2"/>
<dbReference type="STRING" id="428993.SAMN06296058_0562"/>
<organism evidence="3 4">
    <name type="scientific">Pseudoxanthomonas indica</name>
    <dbReference type="NCBI Taxonomy" id="428993"/>
    <lineage>
        <taxon>Bacteria</taxon>
        <taxon>Pseudomonadati</taxon>
        <taxon>Pseudomonadota</taxon>
        <taxon>Gammaproteobacteria</taxon>
        <taxon>Lysobacterales</taxon>
        <taxon>Lysobacteraceae</taxon>
        <taxon>Pseudoxanthomonas</taxon>
    </lineage>
</organism>
<dbReference type="Gene3D" id="1.10.150.690">
    <property type="entry name" value="DUF2063"/>
    <property type="match status" value="1"/>
</dbReference>
<name>A0A1T5J677_9GAMM</name>
<evidence type="ECO:0000259" key="1">
    <source>
        <dbReference type="Pfam" id="PF09836"/>
    </source>
</evidence>
<dbReference type="Proteomes" id="UP000190341">
    <property type="component" value="Unassembled WGS sequence"/>
</dbReference>
<evidence type="ECO:0000313" key="4">
    <source>
        <dbReference type="Proteomes" id="UP000190341"/>
    </source>
</evidence>
<feature type="domain" description="NGO1945-like C-terminal" evidence="2">
    <location>
        <begin position="144"/>
        <end position="239"/>
    </location>
</feature>